<feature type="transmembrane region" description="Helical" evidence="1">
    <location>
        <begin position="73"/>
        <end position="95"/>
    </location>
</feature>
<evidence type="ECO:0000313" key="2">
    <source>
        <dbReference type="EMBL" id="HFQ79533.1"/>
    </source>
</evidence>
<keyword evidence="1" id="KW-0472">Membrane</keyword>
<dbReference type="AlphaFoldDB" id="A0A7J3MYF0"/>
<reference evidence="3" key="1">
    <citation type="journal article" date="2020" name="mSystems">
        <title>Genome- and Community-Level Interaction Insights into Carbon Utilization and Element Cycling Functions of Hydrothermarchaeota in Hydrothermal Sediment.</title>
        <authorList>
            <person name="Zhou Z."/>
            <person name="Liu Y."/>
            <person name="Xu W."/>
            <person name="Pan J."/>
            <person name="Luo Z.H."/>
            <person name="Li M."/>
        </authorList>
    </citation>
    <scope>NUCLEOTIDE SEQUENCE [LARGE SCALE GENOMIC DNA]</scope>
    <source>
        <strain evidence="2">SpSt-629</strain>
        <strain evidence="3">SpSt-688</strain>
    </source>
</reference>
<keyword evidence="1" id="KW-0812">Transmembrane</keyword>
<proteinExistence type="predicted"/>
<comment type="caution">
    <text evidence="3">The sequence shown here is derived from an EMBL/GenBank/DDBJ whole genome shotgun (WGS) entry which is preliminary data.</text>
</comment>
<protein>
    <recommendedName>
        <fullName evidence="4">DUF4870 domain-containing protein</fullName>
    </recommendedName>
</protein>
<feature type="transmembrane region" description="Helical" evidence="1">
    <location>
        <begin position="15"/>
        <end position="34"/>
    </location>
</feature>
<evidence type="ECO:0008006" key="4">
    <source>
        <dbReference type="Google" id="ProtNLM"/>
    </source>
</evidence>
<sequence length="117" mass="13089">MSQESSYSVSDDEKLWGLLAWLLSIVGAILALALKPNYRYAKYWSYLSISFFIIAIIASIIGGIVGLVPILGWILQVLISLGLLVIWIIGIIKALNIEWWKPQIIYELAKAIGIEKI</sequence>
<dbReference type="EMBL" id="DTDH01000106">
    <property type="protein sequence ID" value="HGT98496.1"/>
    <property type="molecule type" value="Genomic_DNA"/>
</dbReference>
<organism evidence="3">
    <name type="scientific">Ignisphaera aggregans</name>
    <dbReference type="NCBI Taxonomy" id="334771"/>
    <lineage>
        <taxon>Archaea</taxon>
        <taxon>Thermoproteota</taxon>
        <taxon>Thermoprotei</taxon>
        <taxon>Desulfurococcales</taxon>
        <taxon>Desulfurococcaceae</taxon>
        <taxon>Ignisphaera</taxon>
    </lineage>
</organism>
<evidence type="ECO:0000313" key="3">
    <source>
        <dbReference type="EMBL" id="HGT98496.1"/>
    </source>
</evidence>
<keyword evidence="1" id="KW-1133">Transmembrane helix</keyword>
<accession>A0A7J3MYF0</accession>
<gene>
    <name evidence="2" type="ORF">ENT99_07560</name>
    <name evidence="3" type="ORF">ENU64_03615</name>
</gene>
<evidence type="ECO:0000256" key="1">
    <source>
        <dbReference type="SAM" id="Phobius"/>
    </source>
</evidence>
<feature type="transmembrane region" description="Helical" evidence="1">
    <location>
        <begin position="46"/>
        <end position="67"/>
    </location>
</feature>
<name>A0A7J3MYF0_9CREN</name>
<dbReference type="EMBL" id="DTAU01000143">
    <property type="protein sequence ID" value="HFQ79533.1"/>
    <property type="molecule type" value="Genomic_DNA"/>
</dbReference>